<evidence type="ECO:0000313" key="2">
    <source>
        <dbReference type="Proteomes" id="UP000815325"/>
    </source>
</evidence>
<proteinExistence type="predicted"/>
<reference evidence="1" key="1">
    <citation type="submission" date="2017-08" db="EMBL/GenBank/DDBJ databases">
        <authorList>
            <person name="Polle J.E."/>
            <person name="Barry K."/>
            <person name="Cushman J."/>
            <person name="Schmutz J."/>
            <person name="Tran D."/>
            <person name="Hathwaick L.T."/>
            <person name="Yim W.C."/>
            <person name="Jenkins J."/>
            <person name="Mckie-Krisberg Z.M."/>
            <person name="Prochnik S."/>
            <person name="Lindquist E."/>
            <person name="Dockter R.B."/>
            <person name="Adam C."/>
            <person name="Molina H."/>
            <person name="Bunkerborg J."/>
            <person name="Jin E."/>
            <person name="Buchheim M."/>
            <person name="Magnuson J."/>
        </authorList>
    </citation>
    <scope>NUCLEOTIDE SEQUENCE</scope>
    <source>
        <strain evidence="1">CCAP 19/18</strain>
    </source>
</reference>
<organism evidence="1 2">
    <name type="scientific">Dunaliella salina</name>
    <name type="common">Green alga</name>
    <name type="synonym">Protococcus salinus</name>
    <dbReference type="NCBI Taxonomy" id="3046"/>
    <lineage>
        <taxon>Eukaryota</taxon>
        <taxon>Viridiplantae</taxon>
        <taxon>Chlorophyta</taxon>
        <taxon>core chlorophytes</taxon>
        <taxon>Chlorophyceae</taxon>
        <taxon>CS clade</taxon>
        <taxon>Chlamydomonadales</taxon>
        <taxon>Dunaliellaceae</taxon>
        <taxon>Dunaliella</taxon>
    </lineage>
</organism>
<gene>
    <name evidence="1" type="ORF">DUNSADRAFT_13441</name>
</gene>
<dbReference type="EMBL" id="MU069965">
    <property type="protein sequence ID" value="KAF5831232.1"/>
    <property type="molecule type" value="Genomic_DNA"/>
</dbReference>
<feature type="non-terminal residue" evidence="1">
    <location>
        <position position="1"/>
    </location>
</feature>
<evidence type="ECO:0000313" key="1">
    <source>
        <dbReference type="EMBL" id="KAF5831232.1"/>
    </source>
</evidence>
<accession>A0ABQ7G9E8</accession>
<name>A0ABQ7G9E8_DUNSA</name>
<comment type="caution">
    <text evidence="1">The sequence shown here is derived from an EMBL/GenBank/DDBJ whole genome shotgun (WGS) entry which is preliminary data.</text>
</comment>
<keyword evidence="2" id="KW-1185">Reference proteome</keyword>
<protein>
    <submittedName>
        <fullName evidence="1">Uncharacterized protein</fullName>
    </submittedName>
</protein>
<dbReference type="Proteomes" id="UP000815325">
    <property type="component" value="Unassembled WGS sequence"/>
</dbReference>
<sequence>MLDIIASDQTGNLMASPGLISTVHLTHYPRASHAAAACFLEGSPWAAAALLKYMLKAGKDAIPLAPPAPDPALRLNTNAYNPRGSFGVSMLCGMGLKVRVEVHIFPL</sequence>